<name>A0ABN2M0Q2_9MICO</name>
<keyword evidence="2 4" id="KW-0238">DNA-binding</keyword>
<keyword evidence="1" id="KW-0805">Transcription regulation</keyword>
<evidence type="ECO:0000256" key="4">
    <source>
        <dbReference type="PROSITE-ProRule" id="PRU00335"/>
    </source>
</evidence>
<gene>
    <name evidence="6" type="ORF">GCM10009749_12070</name>
</gene>
<comment type="caution">
    <text evidence="6">The sequence shown here is derived from an EMBL/GenBank/DDBJ whole genome shotgun (WGS) entry which is preliminary data.</text>
</comment>
<dbReference type="Proteomes" id="UP001500002">
    <property type="component" value="Unassembled WGS sequence"/>
</dbReference>
<dbReference type="PANTHER" id="PTHR47506:SF1">
    <property type="entry name" value="HTH-TYPE TRANSCRIPTIONAL REGULATOR YJDC"/>
    <property type="match status" value="1"/>
</dbReference>
<dbReference type="PANTHER" id="PTHR47506">
    <property type="entry name" value="TRANSCRIPTIONAL REGULATORY PROTEIN"/>
    <property type="match status" value="1"/>
</dbReference>
<evidence type="ECO:0000259" key="5">
    <source>
        <dbReference type="PROSITE" id="PS50977"/>
    </source>
</evidence>
<keyword evidence="7" id="KW-1185">Reference proteome</keyword>
<evidence type="ECO:0000313" key="6">
    <source>
        <dbReference type="EMBL" id="GAA1805542.1"/>
    </source>
</evidence>
<dbReference type="Pfam" id="PF00440">
    <property type="entry name" value="TetR_N"/>
    <property type="match status" value="1"/>
</dbReference>
<evidence type="ECO:0000256" key="3">
    <source>
        <dbReference type="ARBA" id="ARBA00023163"/>
    </source>
</evidence>
<reference evidence="6 7" key="1">
    <citation type="journal article" date="2019" name="Int. J. Syst. Evol. Microbiol.">
        <title>The Global Catalogue of Microorganisms (GCM) 10K type strain sequencing project: providing services to taxonomists for standard genome sequencing and annotation.</title>
        <authorList>
            <consortium name="The Broad Institute Genomics Platform"/>
            <consortium name="The Broad Institute Genome Sequencing Center for Infectious Disease"/>
            <person name="Wu L."/>
            <person name="Ma J."/>
        </authorList>
    </citation>
    <scope>NUCLEOTIDE SEQUENCE [LARGE SCALE GENOMIC DNA]</scope>
    <source>
        <strain evidence="6 7">JCM 14322</strain>
    </source>
</reference>
<dbReference type="Gene3D" id="1.10.357.10">
    <property type="entry name" value="Tetracycline Repressor, domain 2"/>
    <property type="match status" value="1"/>
</dbReference>
<sequence>MAETTHLKRAKRQELVLDAAMRVFARGGYFGTTTTQVAEAAGISQGYVLHLFGTKEALFLAVLERAGDAIVDQMRRIRLEEFDLENFDALYARTALDDTVMGVLLQGFATCSVPSVGAYVRELLSQMYAVLLEHTKATPEQARDYLARGLLINTVLAMGFPDHLDEHPWATPLVDVMLGSDETSA</sequence>
<dbReference type="PRINTS" id="PR00455">
    <property type="entry name" value="HTHTETR"/>
</dbReference>
<dbReference type="InterPro" id="IPR001647">
    <property type="entry name" value="HTH_TetR"/>
</dbReference>
<dbReference type="SUPFAM" id="SSF46689">
    <property type="entry name" value="Homeodomain-like"/>
    <property type="match status" value="1"/>
</dbReference>
<evidence type="ECO:0000256" key="2">
    <source>
        <dbReference type="ARBA" id="ARBA00023125"/>
    </source>
</evidence>
<protein>
    <submittedName>
        <fullName evidence="6">TetR/AcrR family transcriptional regulator</fullName>
    </submittedName>
</protein>
<evidence type="ECO:0000256" key="1">
    <source>
        <dbReference type="ARBA" id="ARBA00023015"/>
    </source>
</evidence>
<dbReference type="RefSeq" id="WP_344294463.1">
    <property type="nucleotide sequence ID" value="NZ_BAAANJ010000004.1"/>
</dbReference>
<dbReference type="PROSITE" id="PS50977">
    <property type="entry name" value="HTH_TETR_2"/>
    <property type="match status" value="1"/>
</dbReference>
<proteinExistence type="predicted"/>
<feature type="DNA-binding region" description="H-T-H motif" evidence="4">
    <location>
        <begin position="33"/>
        <end position="52"/>
    </location>
</feature>
<keyword evidence="3" id="KW-0804">Transcription</keyword>
<accession>A0ABN2M0Q2</accession>
<organism evidence="6 7">
    <name type="scientific">Agromyces neolithicus</name>
    <dbReference type="NCBI Taxonomy" id="269420"/>
    <lineage>
        <taxon>Bacteria</taxon>
        <taxon>Bacillati</taxon>
        <taxon>Actinomycetota</taxon>
        <taxon>Actinomycetes</taxon>
        <taxon>Micrococcales</taxon>
        <taxon>Microbacteriaceae</taxon>
        <taxon>Agromyces</taxon>
    </lineage>
</organism>
<dbReference type="EMBL" id="BAAANJ010000004">
    <property type="protein sequence ID" value="GAA1805542.1"/>
    <property type="molecule type" value="Genomic_DNA"/>
</dbReference>
<dbReference type="InterPro" id="IPR009057">
    <property type="entry name" value="Homeodomain-like_sf"/>
</dbReference>
<evidence type="ECO:0000313" key="7">
    <source>
        <dbReference type="Proteomes" id="UP001500002"/>
    </source>
</evidence>
<feature type="domain" description="HTH tetR-type" evidence="5">
    <location>
        <begin position="10"/>
        <end position="70"/>
    </location>
</feature>